<dbReference type="InterPro" id="IPR006665">
    <property type="entry name" value="OmpA-like"/>
</dbReference>
<evidence type="ECO:0000313" key="12">
    <source>
        <dbReference type="Proteomes" id="UP000092544"/>
    </source>
</evidence>
<dbReference type="CDD" id="cd07185">
    <property type="entry name" value="OmpA_C-like"/>
    <property type="match status" value="1"/>
</dbReference>
<dbReference type="InterPro" id="IPR050330">
    <property type="entry name" value="Bact_OuterMem_StrucFunc"/>
</dbReference>
<organism evidence="11 12">
    <name type="scientific">Marinomonas spartinae</name>
    <dbReference type="NCBI Taxonomy" id="1792290"/>
    <lineage>
        <taxon>Bacteria</taxon>
        <taxon>Pseudomonadati</taxon>
        <taxon>Pseudomonadota</taxon>
        <taxon>Gammaproteobacteria</taxon>
        <taxon>Oceanospirillales</taxon>
        <taxon>Oceanospirillaceae</taxon>
        <taxon>Marinomonas</taxon>
    </lineage>
</organism>
<dbReference type="InterPro" id="IPR025713">
    <property type="entry name" value="MotB-like_N_dom"/>
</dbReference>
<feature type="domain" description="OmpA-like" evidence="10">
    <location>
        <begin position="150"/>
        <end position="270"/>
    </location>
</feature>
<dbReference type="EMBL" id="FLOB01000005">
    <property type="protein sequence ID" value="SBS32791.1"/>
    <property type="molecule type" value="Genomic_DNA"/>
</dbReference>
<evidence type="ECO:0000256" key="1">
    <source>
        <dbReference type="ARBA" id="ARBA00004162"/>
    </source>
</evidence>
<gene>
    <name evidence="11" type="primary">motB_2</name>
    <name evidence="11" type="ORF">MSP8886_02552</name>
</gene>
<evidence type="ECO:0000259" key="10">
    <source>
        <dbReference type="PROSITE" id="PS51123"/>
    </source>
</evidence>
<comment type="subcellular location">
    <subcellularLocation>
        <location evidence="1">Cell membrane</location>
        <topology evidence="1">Single-pass membrane protein</topology>
    </subcellularLocation>
</comment>
<dbReference type="InterPro" id="IPR036737">
    <property type="entry name" value="OmpA-like_sf"/>
</dbReference>
<dbReference type="SUPFAM" id="SSF103088">
    <property type="entry name" value="OmpA-like"/>
    <property type="match status" value="1"/>
</dbReference>
<dbReference type="Pfam" id="PF00691">
    <property type="entry name" value="OmpA"/>
    <property type="match status" value="1"/>
</dbReference>
<evidence type="ECO:0000256" key="7">
    <source>
        <dbReference type="PROSITE-ProRule" id="PRU00473"/>
    </source>
</evidence>
<evidence type="ECO:0000256" key="4">
    <source>
        <dbReference type="ARBA" id="ARBA00022692"/>
    </source>
</evidence>
<evidence type="ECO:0000256" key="2">
    <source>
        <dbReference type="ARBA" id="ARBA00008914"/>
    </source>
</evidence>
<keyword evidence="5 9" id="KW-1133">Transmembrane helix</keyword>
<evidence type="ECO:0000256" key="8">
    <source>
        <dbReference type="SAM" id="MobiDB-lite"/>
    </source>
</evidence>
<dbReference type="Gene3D" id="3.30.1330.60">
    <property type="entry name" value="OmpA-like domain"/>
    <property type="match status" value="1"/>
</dbReference>
<keyword evidence="6 7" id="KW-0472">Membrane</keyword>
<evidence type="ECO:0000256" key="9">
    <source>
        <dbReference type="SAM" id="Phobius"/>
    </source>
</evidence>
<dbReference type="GO" id="GO:0005886">
    <property type="term" value="C:plasma membrane"/>
    <property type="evidence" value="ECO:0007669"/>
    <property type="project" value="UniProtKB-SubCell"/>
</dbReference>
<feature type="region of interest" description="Disordered" evidence="8">
    <location>
        <begin position="1"/>
        <end position="23"/>
    </location>
</feature>
<evidence type="ECO:0000256" key="3">
    <source>
        <dbReference type="ARBA" id="ARBA00022475"/>
    </source>
</evidence>
<proteinExistence type="inferred from homology"/>
<reference evidence="11 12" key="1">
    <citation type="submission" date="2016-06" db="EMBL/GenBank/DDBJ databases">
        <authorList>
            <person name="Kjaerup R.B."/>
            <person name="Dalgaard T.S."/>
            <person name="Juul-Madsen H.R."/>
        </authorList>
    </citation>
    <scope>NUCLEOTIDE SEQUENCE [LARGE SCALE GENOMIC DNA]</scope>
    <source>
        <strain evidence="11 12">CECT 8886</strain>
    </source>
</reference>
<dbReference type="PANTHER" id="PTHR30329">
    <property type="entry name" value="STATOR ELEMENT OF FLAGELLAR MOTOR COMPLEX"/>
    <property type="match status" value="1"/>
</dbReference>
<protein>
    <submittedName>
        <fullName evidence="11">Motility protein B</fullName>
    </submittedName>
</protein>
<dbReference type="STRING" id="1792290.MSP8886_02552"/>
<dbReference type="AlphaFoldDB" id="A0A1A8TJ13"/>
<name>A0A1A8TJ13_9GAMM</name>
<keyword evidence="4 9" id="KW-0812">Transmembrane</keyword>
<keyword evidence="12" id="KW-1185">Reference proteome</keyword>
<dbReference type="Pfam" id="PF13677">
    <property type="entry name" value="MotB_plug"/>
    <property type="match status" value="1"/>
</dbReference>
<dbReference type="RefSeq" id="WP_067016956.1">
    <property type="nucleotide sequence ID" value="NZ_FLOB01000005.1"/>
</dbReference>
<dbReference type="OrthoDB" id="9815217at2"/>
<evidence type="ECO:0000313" key="11">
    <source>
        <dbReference type="EMBL" id="SBS32791.1"/>
    </source>
</evidence>
<keyword evidence="3" id="KW-1003">Cell membrane</keyword>
<feature type="compositionally biased region" description="Basic residues" evidence="8">
    <location>
        <begin position="11"/>
        <end position="22"/>
    </location>
</feature>
<evidence type="ECO:0000256" key="6">
    <source>
        <dbReference type="ARBA" id="ARBA00023136"/>
    </source>
</evidence>
<dbReference type="PANTHER" id="PTHR30329:SF20">
    <property type="entry name" value="EXPORTED PROTEIN"/>
    <property type="match status" value="1"/>
</dbReference>
<evidence type="ECO:0000256" key="5">
    <source>
        <dbReference type="ARBA" id="ARBA00022989"/>
    </source>
</evidence>
<sequence>MSDEAVSPAPSRRRRVLKKKRPQNTQSRDRWVLSYADFITLLFAFFVALYSISIQHKGDNKKIAETLNGVFDAVQKSIKPITVGKPIIGQPTEQAAVDTKMIPATPSKTENKDSNTAPLPMTIYDVLNTTISNQFQGLSESGKIAVSQSKHWVNLELQSSLLFGEGEYQLTNEAVAVLMVVSKVLKAYPSPVLVVGNTDDLPVKSSRLMSNWHLSSLRAASVVDELVYQGVNPKLIAPIGFASEDPKVSNTSEENRRKNRRVTLRISKSNFDNLYDYLFK</sequence>
<accession>A0A1A8TJ13</accession>
<dbReference type="PROSITE" id="PS51123">
    <property type="entry name" value="OMPA_2"/>
    <property type="match status" value="1"/>
</dbReference>
<feature type="transmembrane region" description="Helical" evidence="9">
    <location>
        <begin position="32"/>
        <end position="52"/>
    </location>
</feature>
<comment type="similarity">
    <text evidence="2">Belongs to the MotB family.</text>
</comment>
<dbReference type="Proteomes" id="UP000092544">
    <property type="component" value="Unassembled WGS sequence"/>
</dbReference>